<dbReference type="Proteomes" id="UP000199412">
    <property type="component" value="Unassembled WGS sequence"/>
</dbReference>
<evidence type="ECO:0000259" key="2">
    <source>
        <dbReference type="Pfam" id="PF03703"/>
    </source>
</evidence>
<dbReference type="AlphaFoldDB" id="A0A1G6ZX19"/>
<feature type="transmembrane region" description="Helical" evidence="1">
    <location>
        <begin position="31"/>
        <end position="57"/>
    </location>
</feature>
<proteinExistence type="predicted"/>
<dbReference type="InterPro" id="IPR054839">
    <property type="entry name" value="puhB_PGC"/>
</dbReference>
<dbReference type="OrthoDB" id="7345733at2"/>
<organism evidence="3 4">
    <name type="scientific">Rhodospira trueperi</name>
    <dbReference type="NCBI Taxonomy" id="69960"/>
    <lineage>
        <taxon>Bacteria</taxon>
        <taxon>Pseudomonadati</taxon>
        <taxon>Pseudomonadota</taxon>
        <taxon>Alphaproteobacteria</taxon>
        <taxon>Rhodospirillales</taxon>
        <taxon>Rhodospirillaceae</taxon>
        <taxon>Rhodospira</taxon>
    </lineage>
</organism>
<evidence type="ECO:0000313" key="3">
    <source>
        <dbReference type="EMBL" id="SDE06913.1"/>
    </source>
</evidence>
<dbReference type="Pfam" id="PF03703">
    <property type="entry name" value="bPH_2"/>
    <property type="match status" value="1"/>
</dbReference>
<evidence type="ECO:0000256" key="1">
    <source>
        <dbReference type="SAM" id="Phobius"/>
    </source>
</evidence>
<keyword evidence="1" id="KW-0472">Membrane</keyword>
<keyword evidence="4" id="KW-1185">Reference proteome</keyword>
<dbReference type="STRING" id="69960.SAMN05421720_10371"/>
<reference evidence="3 4" key="1">
    <citation type="submission" date="2016-10" db="EMBL/GenBank/DDBJ databases">
        <authorList>
            <person name="de Groot N.N."/>
        </authorList>
    </citation>
    <scope>NUCLEOTIDE SEQUENCE [LARGE SCALE GENOMIC DNA]</scope>
    <source>
        <strain evidence="3 4">ATCC 700224</strain>
    </source>
</reference>
<dbReference type="NCBIfam" id="NF040894">
    <property type="entry name" value="puhB_PGC"/>
    <property type="match status" value="1"/>
</dbReference>
<evidence type="ECO:0000313" key="4">
    <source>
        <dbReference type="Proteomes" id="UP000199412"/>
    </source>
</evidence>
<dbReference type="EMBL" id="FNAP01000003">
    <property type="protein sequence ID" value="SDE06913.1"/>
    <property type="molecule type" value="Genomic_DNA"/>
</dbReference>
<keyword evidence="1" id="KW-1133">Transmembrane helix</keyword>
<dbReference type="InterPro" id="IPR005182">
    <property type="entry name" value="YdbS-like_PH"/>
</dbReference>
<accession>A0A1G6ZX19</accession>
<protein>
    <submittedName>
        <fullName evidence="3">PH domain-containing protein</fullName>
    </submittedName>
</protein>
<keyword evidence="1" id="KW-0812">Transmembrane</keyword>
<name>A0A1G6ZX19_9PROT</name>
<gene>
    <name evidence="3" type="ORF">SAMN05421720_10371</name>
</gene>
<feature type="domain" description="YdbS-like PH" evidence="2">
    <location>
        <begin position="59"/>
        <end position="141"/>
    </location>
</feature>
<sequence>MFHLPLIALYFIGLSIWSGYNAVEDGYGTGAVALSAVSMLGVGAGLMITLTLLGLWIDRTTVYTITSERVVVRYGMAMQMTVNFPFRVIREATLKVFKSGSGNVNINLMPGHGVAWLILWPHVRPWRWLRTQPMLRGVPEARTAAEVLAKALAAHATRDLQAADAAETEGGGLRVAVRGEPSEAPAASAGE</sequence>